<dbReference type="Pfam" id="PF00907">
    <property type="entry name" value="T-box"/>
    <property type="match status" value="1"/>
</dbReference>
<dbReference type="GO" id="GO:0003700">
    <property type="term" value="F:DNA-binding transcription factor activity"/>
    <property type="evidence" value="ECO:0007669"/>
    <property type="project" value="InterPro"/>
</dbReference>
<reference evidence="8" key="1">
    <citation type="submission" date="2011-07" db="EMBL/GenBank/DDBJ databases">
        <authorList>
            <consortium name="Caenorhabditis brenneri Sequencing and Analysis Consortium"/>
            <person name="Wilson R.K."/>
        </authorList>
    </citation>
    <scope>NUCLEOTIDE SEQUENCE [LARGE SCALE GENOMIC DNA]</scope>
    <source>
        <strain evidence="8">PB2801</strain>
    </source>
</reference>
<evidence type="ECO:0000256" key="1">
    <source>
        <dbReference type="ARBA" id="ARBA00023015"/>
    </source>
</evidence>
<evidence type="ECO:0000313" key="8">
    <source>
        <dbReference type="Proteomes" id="UP000008068"/>
    </source>
</evidence>
<protein>
    <recommendedName>
        <fullName evidence="6">T-box domain-containing protein</fullName>
    </recommendedName>
</protein>
<comment type="caution">
    <text evidence="5">Lacks conserved residue(s) required for the propagation of feature annotation.</text>
</comment>
<name>G0MMX2_CAEBE</name>
<dbReference type="InParanoid" id="G0MMX2"/>
<evidence type="ECO:0000256" key="2">
    <source>
        <dbReference type="ARBA" id="ARBA00023125"/>
    </source>
</evidence>
<evidence type="ECO:0000256" key="4">
    <source>
        <dbReference type="ARBA" id="ARBA00023242"/>
    </source>
</evidence>
<accession>G0MMX2</accession>
<evidence type="ECO:0000256" key="3">
    <source>
        <dbReference type="ARBA" id="ARBA00023163"/>
    </source>
</evidence>
<evidence type="ECO:0000259" key="6">
    <source>
        <dbReference type="PROSITE" id="PS50252"/>
    </source>
</evidence>
<dbReference type="SUPFAM" id="SSF49417">
    <property type="entry name" value="p53-like transcription factors"/>
    <property type="match status" value="1"/>
</dbReference>
<dbReference type="InterPro" id="IPR008967">
    <property type="entry name" value="p53-like_TF_DNA-bd_sf"/>
</dbReference>
<keyword evidence="1" id="KW-0805">Transcription regulation</keyword>
<organism evidence="8">
    <name type="scientific">Caenorhabditis brenneri</name>
    <name type="common">Nematode worm</name>
    <dbReference type="NCBI Taxonomy" id="135651"/>
    <lineage>
        <taxon>Eukaryota</taxon>
        <taxon>Metazoa</taxon>
        <taxon>Ecdysozoa</taxon>
        <taxon>Nematoda</taxon>
        <taxon>Chromadorea</taxon>
        <taxon>Rhabditida</taxon>
        <taxon>Rhabditina</taxon>
        <taxon>Rhabditomorpha</taxon>
        <taxon>Rhabditoidea</taxon>
        <taxon>Rhabditidae</taxon>
        <taxon>Peloderinae</taxon>
        <taxon>Caenorhabditis</taxon>
    </lineage>
</organism>
<dbReference type="EMBL" id="GL379802">
    <property type="protein sequence ID" value="EGT37524.1"/>
    <property type="molecule type" value="Genomic_DNA"/>
</dbReference>
<dbReference type="PROSITE" id="PS50252">
    <property type="entry name" value="TBOX_3"/>
    <property type="match status" value="1"/>
</dbReference>
<keyword evidence="2 5" id="KW-0238">DNA-binding</keyword>
<dbReference type="InterPro" id="IPR036960">
    <property type="entry name" value="T-box_sf"/>
</dbReference>
<keyword evidence="3" id="KW-0804">Transcription</keyword>
<dbReference type="GO" id="GO:0045893">
    <property type="term" value="P:positive regulation of DNA-templated transcription"/>
    <property type="evidence" value="ECO:0007669"/>
    <property type="project" value="InterPro"/>
</dbReference>
<dbReference type="STRING" id="135651.G0MMX2"/>
<feature type="domain" description="T-box" evidence="6">
    <location>
        <begin position="9"/>
        <end position="190"/>
    </location>
</feature>
<evidence type="ECO:0000313" key="7">
    <source>
        <dbReference type="EMBL" id="EGT37524.1"/>
    </source>
</evidence>
<dbReference type="GO" id="GO:0005634">
    <property type="term" value="C:nucleus"/>
    <property type="evidence" value="ECO:0007669"/>
    <property type="project" value="UniProtKB-SubCell"/>
</dbReference>
<sequence length="302" mass="34413">MSSTISVTIANQPQWTANPDIEMKLILKRAYFKPGFIYTIDGLNPVDEYAIHLEVRQIDNYRYKLENGVYIQQQLLAESDHPMPAPRCARLPKFCHQQFVSGSELGQLIDFSNVFFVKKGKKNLEEDKDCTIELETVFKYEPCVVVVEKNGNTLRFPQPSQQFVTVSSRKRQLVEVDDPVGQPVARRQRTRPVARVRSPVPVVSPPPPVCYAPVPYYPAPMPYAPPFVPYYNQPYLPPLANCHPVPVQVAQPPQVDPVVEDPEVQEVENIPDVLDENVHFDAFESLFNDENMEDYLAGLEKD</sequence>
<dbReference type="Proteomes" id="UP000008068">
    <property type="component" value="Unassembled WGS sequence"/>
</dbReference>
<dbReference type="GO" id="GO:0003677">
    <property type="term" value="F:DNA binding"/>
    <property type="evidence" value="ECO:0007669"/>
    <property type="project" value="UniProtKB-UniRule"/>
</dbReference>
<evidence type="ECO:0000256" key="5">
    <source>
        <dbReference type="PROSITE-ProRule" id="PRU00201"/>
    </source>
</evidence>
<keyword evidence="4 5" id="KW-0539">Nucleus</keyword>
<comment type="subcellular location">
    <subcellularLocation>
        <location evidence="5">Nucleus</location>
    </subcellularLocation>
</comment>
<dbReference type="HOGENOM" id="CLU_922052_0_0_1"/>
<gene>
    <name evidence="7" type="ORF">CAEBREN_19483</name>
</gene>
<proteinExistence type="predicted"/>
<dbReference type="InterPro" id="IPR046360">
    <property type="entry name" value="T-box_DNA-bd"/>
</dbReference>
<dbReference type="SMART" id="SM00425">
    <property type="entry name" value="TBOX"/>
    <property type="match status" value="1"/>
</dbReference>
<keyword evidence="8" id="KW-1185">Reference proteome</keyword>
<dbReference type="AlphaFoldDB" id="G0MMX2"/>
<dbReference type="Gene3D" id="2.60.40.820">
    <property type="entry name" value="Transcription factor, T-box"/>
    <property type="match status" value="1"/>
</dbReference>